<keyword evidence="3" id="KW-1185">Reference proteome</keyword>
<feature type="region of interest" description="Disordered" evidence="1">
    <location>
        <begin position="47"/>
        <end position="101"/>
    </location>
</feature>
<sequence length="334" mass="36556">MSYPPRLVPPPPPPASAIFDNCYSSIAHALLGPRITKTPVVSLVNAARSRHLKPSDAHSTVPEDDTSQREPPHPEGSPEGQKGQTTASDSPPPTAAPSAAPCNCDKCNGREREEDKDPSFQFLSYFARTPNADTVNCLGYTLYSLEQIPALKKPISPEIHLTGGFTLKTRDNLFIVLSNVGWLLVRPPPLKDVIADLLADVKATGGKGASGAAKSSGPAIEIVEILGEKQQAANRVRHLAEAQIAIQRREVPLKAKARRDERNKLAIEENEKREKAKWKKGMKRLTNTVIAGNVPLDKSLRRFAKDRNASSRKIPWPPLNLVKEDKEDRVGCEE</sequence>
<organism evidence="2 3">
    <name type="scientific">Orbilia brochopaga</name>
    <dbReference type="NCBI Taxonomy" id="3140254"/>
    <lineage>
        <taxon>Eukaryota</taxon>
        <taxon>Fungi</taxon>
        <taxon>Dikarya</taxon>
        <taxon>Ascomycota</taxon>
        <taxon>Pezizomycotina</taxon>
        <taxon>Orbiliomycetes</taxon>
        <taxon>Orbiliales</taxon>
        <taxon>Orbiliaceae</taxon>
        <taxon>Orbilia</taxon>
    </lineage>
</organism>
<evidence type="ECO:0000313" key="3">
    <source>
        <dbReference type="Proteomes" id="UP001375240"/>
    </source>
</evidence>
<accession>A0AAV9VD62</accession>
<proteinExistence type="predicted"/>
<reference evidence="2 3" key="1">
    <citation type="submission" date="2019-10" db="EMBL/GenBank/DDBJ databases">
        <authorList>
            <person name="Palmer J.M."/>
        </authorList>
    </citation>
    <scope>NUCLEOTIDE SEQUENCE [LARGE SCALE GENOMIC DNA]</scope>
    <source>
        <strain evidence="2 3">TWF696</strain>
    </source>
</reference>
<protein>
    <submittedName>
        <fullName evidence="2">Uncharacterized protein</fullName>
    </submittedName>
</protein>
<evidence type="ECO:0000256" key="1">
    <source>
        <dbReference type="SAM" id="MobiDB-lite"/>
    </source>
</evidence>
<gene>
    <name evidence="2" type="ORF">TWF696_004630</name>
</gene>
<comment type="caution">
    <text evidence="2">The sequence shown here is derived from an EMBL/GenBank/DDBJ whole genome shotgun (WGS) entry which is preliminary data.</text>
</comment>
<dbReference type="Proteomes" id="UP001375240">
    <property type="component" value="Unassembled WGS sequence"/>
</dbReference>
<evidence type="ECO:0000313" key="2">
    <source>
        <dbReference type="EMBL" id="KAK6355531.1"/>
    </source>
</evidence>
<dbReference type="EMBL" id="JAVHNQ010000002">
    <property type="protein sequence ID" value="KAK6355531.1"/>
    <property type="molecule type" value="Genomic_DNA"/>
</dbReference>
<dbReference type="AlphaFoldDB" id="A0AAV9VD62"/>
<name>A0AAV9VD62_9PEZI</name>